<evidence type="ECO:0000313" key="1">
    <source>
        <dbReference type="EMBL" id="JAH73571.1"/>
    </source>
</evidence>
<organism evidence="1">
    <name type="scientific">Anguilla anguilla</name>
    <name type="common">European freshwater eel</name>
    <name type="synonym">Muraena anguilla</name>
    <dbReference type="NCBI Taxonomy" id="7936"/>
    <lineage>
        <taxon>Eukaryota</taxon>
        <taxon>Metazoa</taxon>
        <taxon>Chordata</taxon>
        <taxon>Craniata</taxon>
        <taxon>Vertebrata</taxon>
        <taxon>Euteleostomi</taxon>
        <taxon>Actinopterygii</taxon>
        <taxon>Neopterygii</taxon>
        <taxon>Teleostei</taxon>
        <taxon>Anguilliformes</taxon>
        <taxon>Anguillidae</taxon>
        <taxon>Anguilla</taxon>
    </lineage>
</organism>
<proteinExistence type="predicted"/>
<dbReference type="EMBL" id="GBXM01035006">
    <property type="protein sequence ID" value="JAH73571.1"/>
    <property type="molecule type" value="Transcribed_RNA"/>
</dbReference>
<sequence length="49" mass="5441">MIKCTEYEINPTGNLPNVLFCSESQVDSRCVSVNASQYRRSVNGCAIRS</sequence>
<accession>A0A0E9V6F1</accession>
<protein>
    <submittedName>
        <fullName evidence="1">Uncharacterized protein</fullName>
    </submittedName>
</protein>
<reference evidence="1" key="1">
    <citation type="submission" date="2014-11" db="EMBL/GenBank/DDBJ databases">
        <authorList>
            <person name="Amaro Gonzalez C."/>
        </authorList>
    </citation>
    <scope>NUCLEOTIDE SEQUENCE</scope>
</reference>
<name>A0A0E9V6F1_ANGAN</name>
<dbReference type="AlphaFoldDB" id="A0A0E9V6F1"/>
<reference evidence="1" key="2">
    <citation type="journal article" date="2015" name="Fish Shellfish Immunol.">
        <title>Early steps in the European eel (Anguilla anguilla)-Vibrio vulnificus interaction in the gills: Role of the RtxA13 toxin.</title>
        <authorList>
            <person name="Callol A."/>
            <person name="Pajuelo D."/>
            <person name="Ebbesson L."/>
            <person name="Teles M."/>
            <person name="MacKenzie S."/>
            <person name="Amaro C."/>
        </authorList>
    </citation>
    <scope>NUCLEOTIDE SEQUENCE</scope>
</reference>